<evidence type="ECO:0000313" key="4">
    <source>
        <dbReference type="Proteomes" id="UP001281761"/>
    </source>
</evidence>
<dbReference type="InterPro" id="IPR038217">
    <property type="entry name" value="MRG_C_sf"/>
</dbReference>
<dbReference type="SUPFAM" id="SSF54160">
    <property type="entry name" value="Chromo domain-like"/>
    <property type="match status" value="1"/>
</dbReference>
<dbReference type="Pfam" id="PF11717">
    <property type="entry name" value="Tudor-knot"/>
    <property type="match status" value="1"/>
</dbReference>
<evidence type="ECO:0000259" key="1">
    <source>
        <dbReference type="Pfam" id="PF05712"/>
    </source>
</evidence>
<feature type="domain" description="MRG" evidence="1">
    <location>
        <begin position="106"/>
        <end position="288"/>
    </location>
</feature>
<dbReference type="InterPro" id="IPR016197">
    <property type="entry name" value="Chromo-like_dom_sf"/>
</dbReference>
<dbReference type="InterPro" id="IPR026541">
    <property type="entry name" value="MRG_dom"/>
</dbReference>
<dbReference type="PROSITE" id="PS51640">
    <property type="entry name" value="MRG"/>
    <property type="match status" value="1"/>
</dbReference>
<dbReference type="Gene3D" id="2.30.30.140">
    <property type="match status" value="1"/>
</dbReference>
<keyword evidence="4" id="KW-1185">Reference proteome</keyword>
<sequence length="330" mass="38317">MIFTQGYFYPGRILKTRVVDGKAEYYIHFLGFSASYDEWIAHGLKGQTIHRITKASIPGFIQHDESEDENIDVDDPYLKMKAEIEEPLIRKNVSFFLVLSVQKASLYVSVPLNLELFLHAPRSSQTGFQKILNLPSTPNIHCILFAAADYFRRKEQPDNQNLTQTLLKHIPNLLKQVLRNEQEIMQYEYFRLCVEFTHQSHTLNQISQSISSETTTNLVMPQCPQFSSLCDIYGAHSLLRIISILPDFLASYPDFFGYHEKKLLRPFLEAIVEFCLEFEDDLFHDDYVESELELPKYREFITSYNPCFLDDTVPVIHMNPDLSHSAIQDT</sequence>
<dbReference type="EMBL" id="JARBJD010000010">
    <property type="protein sequence ID" value="KAK2962517.1"/>
    <property type="molecule type" value="Genomic_DNA"/>
</dbReference>
<dbReference type="Gene3D" id="1.10.274.30">
    <property type="entry name" value="MRG domain"/>
    <property type="match status" value="1"/>
</dbReference>
<gene>
    <name evidence="3" type="ORF">BLNAU_2349</name>
</gene>
<dbReference type="InterPro" id="IPR025995">
    <property type="entry name" value="Tudor-knot"/>
</dbReference>
<evidence type="ECO:0008006" key="5">
    <source>
        <dbReference type="Google" id="ProtNLM"/>
    </source>
</evidence>
<protein>
    <recommendedName>
        <fullName evidence="5">MRG domain-containing protein</fullName>
    </recommendedName>
</protein>
<evidence type="ECO:0000259" key="2">
    <source>
        <dbReference type="Pfam" id="PF11717"/>
    </source>
</evidence>
<feature type="domain" description="Tudor-knot" evidence="2">
    <location>
        <begin position="5"/>
        <end position="41"/>
    </location>
</feature>
<evidence type="ECO:0000313" key="3">
    <source>
        <dbReference type="EMBL" id="KAK2962517.1"/>
    </source>
</evidence>
<proteinExistence type="predicted"/>
<reference evidence="3 4" key="1">
    <citation type="journal article" date="2022" name="bioRxiv">
        <title>Genomics of Preaxostyla Flagellates Illuminates Evolutionary Transitions and the Path Towards Mitochondrial Loss.</title>
        <authorList>
            <person name="Novak L.V.F."/>
            <person name="Treitli S.C."/>
            <person name="Pyrih J."/>
            <person name="Halakuc P."/>
            <person name="Pipaliya S.V."/>
            <person name="Vacek V."/>
            <person name="Brzon O."/>
            <person name="Soukal P."/>
            <person name="Eme L."/>
            <person name="Dacks J.B."/>
            <person name="Karnkowska A."/>
            <person name="Elias M."/>
            <person name="Hampl V."/>
        </authorList>
    </citation>
    <scope>NUCLEOTIDE SEQUENCE [LARGE SCALE GENOMIC DNA]</scope>
    <source>
        <strain evidence="3">NAU3</strain>
        <tissue evidence="3">Gut</tissue>
    </source>
</reference>
<accession>A0ABQ9YFG8</accession>
<organism evidence="3 4">
    <name type="scientific">Blattamonas nauphoetae</name>
    <dbReference type="NCBI Taxonomy" id="2049346"/>
    <lineage>
        <taxon>Eukaryota</taxon>
        <taxon>Metamonada</taxon>
        <taxon>Preaxostyla</taxon>
        <taxon>Oxymonadida</taxon>
        <taxon>Blattamonas</taxon>
    </lineage>
</organism>
<name>A0ABQ9YFG8_9EUKA</name>
<dbReference type="Proteomes" id="UP001281761">
    <property type="component" value="Unassembled WGS sequence"/>
</dbReference>
<comment type="caution">
    <text evidence="3">The sequence shown here is derived from an EMBL/GenBank/DDBJ whole genome shotgun (WGS) entry which is preliminary data.</text>
</comment>
<dbReference type="Pfam" id="PF05712">
    <property type="entry name" value="MRG"/>
    <property type="match status" value="1"/>
</dbReference>